<proteinExistence type="predicted"/>
<dbReference type="AlphaFoldDB" id="A0A556CB05"/>
<evidence type="ECO:0000313" key="1">
    <source>
        <dbReference type="EMBL" id="TSI14635.1"/>
    </source>
</evidence>
<dbReference type="RefSeq" id="WP_143923341.1">
    <property type="nucleotide sequence ID" value="NZ_VLTK01000008.1"/>
</dbReference>
<dbReference type="OrthoDB" id="4806790at2"/>
<organism evidence="1 2">
    <name type="scientific">Brevibacterium aurantiacum</name>
    <dbReference type="NCBI Taxonomy" id="273384"/>
    <lineage>
        <taxon>Bacteria</taxon>
        <taxon>Bacillati</taxon>
        <taxon>Actinomycetota</taxon>
        <taxon>Actinomycetes</taxon>
        <taxon>Micrococcales</taxon>
        <taxon>Brevibacteriaceae</taxon>
        <taxon>Brevibacterium</taxon>
    </lineage>
</organism>
<name>A0A556CB05_BREAU</name>
<dbReference type="Proteomes" id="UP000316406">
    <property type="component" value="Unassembled WGS sequence"/>
</dbReference>
<accession>A0A556CB05</accession>
<protein>
    <submittedName>
        <fullName evidence="1">Uncharacterized protein</fullName>
    </submittedName>
</protein>
<keyword evidence="2" id="KW-1185">Reference proteome</keyword>
<gene>
    <name evidence="1" type="ORF">FO013_14905</name>
</gene>
<comment type="caution">
    <text evidence="1">The sequence shown here is derived from an EMBL/GenBank/DDBJ whole genome shotgun (WGS) entry which is preliminary data.</text>
</comment>
<sequence>MKGISAIALGAVGFFLGVGTFTNVSETGPAYLSVLDLKWWWAVGTSFVDWVMSQPWLDGTQTQGHEGPPRK</sequence>
<reference evidence="1 2" key="1">
    <citation type="submission" date="2019-07" db="EMBL/GenBank/DDBJ databases">
        <title>Draft genome sequence of Brevibacterium aurantiacum XU54 isolated from Xinjiang China.</title>
        <authorList>
            <person name="Xu X."/>
        </authorList>
    </citation>
    <scope>NUCLEOTIDE SEQUENCE [LARGE SCALE GENOMIC DNA]</scope>
    <source>
        <strain evidence="1 2">XU54</strain>
    </source>
</reference>
<dbReference type="EMBL" id="VLTK01000008">
    <property type="protein sequence ID" value="TSI14635.1"/>
    <property type="molecule type" value="Genomic_DNA"/>
</dbReference>
<evidence type="ECO:0000313" key="2">
    <source>
        <dbReference type="Proteomes" id="UP000316406"/>
    </source>
</evidence>